<keyword evidence="4" id="KW-0804">Transcription</keyword>
<name>A0A316YAA6_9BASI</name>
<dbReference type="PANTHER" id="PTHR31845:SF19">
    <property type="entry name" value="TRANSCRIPTION FACTOR DOMAIN-CONTAINING PROTEIN"/>
    <property type="match status" value="1"/>
</dbReference>
<dbReference type="OrthoDB" id="39175at2759"/>
<dbReference type="Proteomes" id="UP000245768">
    <property type="component" value="Unassembled WGS sequence"/>
</dbReference>
<evidence type="ECO:0000256" key="1">
    <source>
        <dbReference type="ARBA" id="ARBA00004123"/>
    </source>
</evidence>
<dbReference type="InterPro" id="IPR007219">
    <property type="entry name" value="XnlR_reg_dom"/>
</dbReference>
<feature type="domain" description="Xylanolytic transcriptional activator regulatory" evidence="7">
    <location>
        <begin position="51"/>
        <end position="240"/>
    </location>
</feature>
<dbReference type="AlphaFoldDB" id="A0A316YAA6"/>
<dbReference type="PANTHER" id="PTHR31845">
    <property type="entry name" value="FINGER DOMAIN PROTEIN, PUTATIVE-RELATED"/>
    <property type="match status" value="1"/>
</dbReference>
<dbReference type="GO" id="GO:0000976">
    <property type="term" value="F:transcription cis-regulatory region binding"/>
    <property type="evidence" value="ECO:0007669"/>
    <property type="project" value="TreeGrafter"/>
</dbReference>
<evidence type="ECO:0000256" key="3">
    <source>
        <dbReference type="ARBA" id="ARBA00023125"/>
    </source>
</evidence>
<protein>
    <recommendedName>
        <fullName evidence="7">Xylanolytic transcriptional activator regulatory domain-containing protein</fullName>
    </recommendedName>
</protein>
<organism evidence="8 9">
    <name type="scientific">Acaromyces ingoldii</name>
    <dbReference type="NCBI Taxonomy" id="215250"/>
    <lineage>
        <taxon>Eukaryota</taxon>
        <taxon>Fungi</taxon>
        <taxon>Dikarya</taxon>
        <taxon>Basidiomycota</taxon>
        <taxon>Ustilaginomycotina</taxon>
        <taxon>Exobasidiomycetes</taxon>
        <taxon>Exobasidiales</taxon>
        <taxon>Cryptobasidiaceae</taxon>
        <taxon>Acaromyces</taxon>
    </lineage>
</organism>
<keyword evidence="9" id="KW-1185">Reference proteome</keyword>
<feature type="region of interest" description="Disordered" evidence="6">
    <location>
        <begin position="465"/>
        <end position="487"/>
    </location>
</feature>
<evidence type="ECO:0000259" key="7">
    <source>
        <dbReference type="Pfam" id="PF04082"/>
    </source>
</evidence>
<evidence type="ECO:0000256" key="5">
    <source>
        <dbReference type="ARBA" id="ARBA00023242"/>
    </source>
</evidence>
<feature type="compositionally biased region" description="Polar residues" evidence="6">
    <location>
        <begin position="188"/>
        <end position="203"/>
    </location>
</feature>
<reference evidence="8 9" key="1">
    <citation type="journal article" date="2018" name="Mol. Biol. Evol.">
        <title>Broad Genomic Sampling Reveals a Smut Pathogenic Ancestry of the Fungal Clade Ustilaginomycotina.</title>
        <authorList>
            <person name="Kijpornyongpan T."/>
            <person name="Mondo S.J."/>
            <person name="Barry K."/>
            <person name="Sandor L."/>
            <person name="Lee J."/>
            <person name="Lipzen A."/>
            <person name="Pangilinan J."/>
            <person name="LaButti K."/>
            <person name="Hainaut M."/>
            <person name="Henrissat B."/>
            <person name="Grigoriev I.V."/>
            <person name="Spatafora J.W."/>
            <person name="Aime M.C."/>
        </authorList>
    </citation>
    <scope>NUCLEOTIDE SEQUENCE [LARGE SCALE GENOMIC DNA]</scope>
    <source>
        <strain evidence="8 9">MCA 4198</strain>
    </source>
</reference>
<accession>A0A316YAA6</accession>
<evidence type="ECO:0000313" key="9">
    <source>
        <dbReference type="Proteomes" id="UP000245768"/>
    </source>
</evidence>
<feature type="compositionally biased region" description="Basic and acidic residues" evidence="6">
    <location>
        <begin position="465"/>
        <end position="476"/>
    </location>
</feature>
<evidence type="ECO:0000256" key="4">
    <source>
        <dbReference type="ARBA" id="ARBA00023163"/>
    </source>
</evidence>
<dbReference type="InParanoid" id="A0A316YAA6"/>
<dbReference type="Pfam" id="PF04082">
    <property type="entry name" value="Fungal_trans"/>
    <property type="match status" value="1"/>
</dbReference>
<keyword evidence="2" id="KW-0805">Transcription regulation</keyword>
<gene>
    <name evidence="8" type="ORF">FA10DRAFT_263047</name>
</gene>
<dbReference type="InterPro" id="IPR051089">
    <property type="entry name" value="prtT"/>
</dbReference>
<feature type="region of interest" description="Disordered" evidence="6">
    <location>
        <begin position="565"/>
        <end position="584"/>
    </location>
</feature>
<evidence type="ECO:0000256" key="6">
    <source>
        <dbReference type="SAM" id="MobiDB-lite"/>
    </source>
</evidence>
<dbReference type="EMBL" id="KZ819642">
    <property type="protein sequence ID" value="PWN86780.1"/>
    <property type="molecule type" value="Genomic_DNA"/>
</dbReference>
<dbReference type="RefSeq" id="XP_025373978.1">
    <property type="nucleotide sequence ID" value="XM_025520172.1"/>
</dbReference>
<keyword evidence="3" id="KW-0238">DNA-binding</keyword>
<keyword evidence="5" id="KW-0539">Nucleus</keyword>
<dbReference type="STRING" id="215250.A0A316YAA6"/>
<dbReference type="GeneID" id="37042088"/>
<dbReference type="GO" id="GO:0005634">
    <property type="term" value="C:nucleus"/>
    <property type="evidence" value="ECO:0007669"/>
    <property type="project" value="UniProtKB-SubCell"/>
</dbReference>
<evidence type="ECO:0000313" key="8">
    <source>
        <dbReference type="EMBL" id="PWN86780.1"/>
    </source>
</evidence>
<feature type="compositionally biased region" description="Polar residues" evidence="6">
    <location>
        <begin position="575"/>
        <end position="584"/>
    </location>
</feature>
<comment type="subcellular location">
    <subcellularLocation>
        <location evidence="1">Nucleus</location>
    </subcellularLocation>
</comment>
<dbReference type="GO" id="GO:0000981">
    <property type="term" value="F:DNA-binding transcription factor activity, RNA polymerase II-specific"/>
    <property type="evidence" value="ECO:0007669"/>
    <property type="project" value="TreeGrafter"/>
</dbReference>
<dbReference type="CDD" id="cd12148">
    <property type="entry name" value="fungal_TF_MHR"/>
    <property type="match status" value="1"/>
</dbReference>
<proteinExistence type="predicted"/>
<dbReference type="GO" id="GO:0008270">
    <property type="term" value="F:zinc ion binding"/>
    <property type="evidence" value="ECO:0007669"/>
    <property type="project" value="InterPro"/>
</dbReference>
<feature type="region of interest" description="Disordered" evidence="6">
    <location>
        <begin position="183"/>
        <end position="208"/>
    </location>
</feature>
<evidence type="ECO:0000256" key="2">
    <source>
        <dbReference type="ARBA" id="ARBA00023015"/>
    </source>
</evidence>
<dbReference type="GO" id="GO:0006351">
    <property type="term" value="P:DNA-templated transcription"/>
    <property type="evidence" value="ECO:0007669"/>
    <property type="project" value="InterPro"/>
</dbReference>
<sequence>MGVACQEYFDTTGEEDIGGVNPAFQHGDRCGKAEILTTGLITRDEASELFDIFFNSCAQHLCILDPTLYTPTMTLKRSVFLYTCICAIASRYYESPLLRKRLRTRPAEQQLYHTLSNICERLASVCVFQGHKSVEIAQGLALLCLWRRPCQRFDFDNAWTFSGLARCMATDLDLQRGGLLGREGRFDSTSQQAQTKSQPPTSSREQDMETLNRQRCYLLIFAIDRSMSAQMGKAYLLRESSLVRGCESWCQQELSAPWDVAVSAFADLYCILSNQIECLNAFTNRTYALSTANELHMTLSTFNAELDRWKRKWEHRGLVQPTDVDDMGGVDYDPYEKWSTTVLVSIRKQFILRLEYAKLIINSYGVQHSMKSPLEAGSPGKGYFDICFQSAKNVVQAVEGEMRASLRYSPDIQAYNLVEGAVKVLDDIAVDSDHCPALYAAFLRSIVDSYHGLLGSVREVGIDKGSDHQVDAQGRSDHRHRRSRIGAASSGALPIAEIGHADGQKTPFASDAWASFESEQTTTRGLAPPPFPLTSITSVARSNTISPSSPSLLPEDCNHSTAALMGEPRPDQLSVPPSTQSAVSNSCLENDASARFTSVMSSLQESELSLECILDEAYWSSLLLLPQGASSSFHFDGYGGDEFVQAQRAASERDAS</sequence>